<gene>
    <name evidence="6" type="ORF">ACFPTN_03560</name>
</gene>
<evidence type="ECO:0000256" key="1">
    <source>
        <dbReference type="ARBA" id="ARBA00022630"/>
    </source>
</evidence>
<evidence type="ECO:0000256" key="3">
    <source>
        <dbReference type="ARBA" id="ARBA00023002"/>
    </source>
</evidence>
<organism evidence="6 7">
    <name type="scientific">Thauera sinica</name>
    <dbReference type="NCBI Taxonomy" id="2665146"/>
    <lineage>
        <taxon>Bacteria</taxon>
        <taxon>Pseudomonadati</taxon>
        <taxon>Pseudomonadota</taxon>
        <taxon>Betaproteobacteria</taxon>
        <taxon>Rhodocyclales</taxon>
        <taxon>Zoogloeaceae</taxon>
        <taxon>Thauera</taxon>
    </lineage>
</organism>
<keyword evidence="3 6" id="KW-0560">Oxidoreductase</keyword>
<protein>
    <submittedName>
        <fullName evidence="6">LLM class flavin-dependent oxidoreductase</fullName>
        <ecNumber evidence="6">1.-.-.-</ecNumber>
    </submittedName>
</protein>
<dbReference type="Proteomes" id="UP001595974">
    <property type="component" value="Unassembled WGS sequence"/>
</dbReference>
<dbReference type="Pfam" id="PF00296">
    <property type="entry name" value="Bac_luciferase"/>
    <property type="match status" value="1"/>
</dbReference>
<dbReference type="PANTHER" id="PTHR42847">
    <property type="entry name" value="ALKANESULFONATE MONOOXYGENASE"/>
    <property type="match status" value="1"/>
</dbReference>
<sequence>MSLEFIGLVSAQESSESLAPRGPNVDVAFLKASAQSQEYGGFDKVLLAVNTASPDSFVLATYAAAVTDRLGLLIAHRPGFQAPTFAARQFATLDQLSHGRVAINVITGGDGGDLQRDGDFVGHDDRYERTDEYLDVFRKTWTSEKPFGHQGRHYRIEGNLTQVKPVQQPHIPIYFSGASDAAVRVAARHADVYMMWGEPLAQIRERIATVRAAAAAYGRDQQLRFSLSLRPILGATEEEAWARAARILASAKELIGNAATHAKFRGFSANVGSERLVNIAREARVHDKRLWTEIAALTGATGNSTSLVGTPDQVAEAVAEYYDLGVSTFLFRGFDPLRDAVEYGQELLPRIRALVAGREATNRRKAG</sequence>
<accession>A0ABW1AMI5</accession>
<dbReference type="CDD" id="cd01094">
    <property type="entry name" value="Alkanesulfonate_monoxygenase"/>
    <property type="match status" value="1"/>
</dbReference>
<dbReference type="EMBL" id="JBHSOG010000010">
    <property type="protein sequence ID" value="MFC5768442.1"/>
    <property type="molecule type" value="Genomic_DNA"/>
</dbReference>
<keyword evidence="1" id="KW-0285">Flavoprotein</keyword>
<proteinExistence type="predicted"/>
<evidence type="ECO:0000256" key="2">
    <source>
        <dbReference type="ARBA" id="ARBA00022643"/>
    </source>
</evidence>
<dbReference type="InterPro" id="IPR050172">
    <property type="entry name" value="SsuD_RutA_monooxygenase"/>
</dbReference>
<name>A0ABW1AMI5_9RHOO</name>
<evidence type="ECO:0000256" key="4">
    <source>
        <dbReference type="ARBA" id="ARBA00023033"/>
    </source>
</evidence>
<dbReference type="InterPro" id="IPR036661">
    <property type="entry name" value="Luciferase-like_sf"/>
</dbReference>
<dbReference type="SUPFAM" id="SSF51679">
    <property type="entry name" value="Bacterial luciferase-like"/>
    <property type="match status" value="1"/>
</dbReference>
<evidence type="ECO:0000313" key="6">
    <source>
        <dbReference type="EMBL" id="MFC5768442.1"/>
    </source>
</evidence>
<dbReference type="InterPro" id="IPR011251">
    <property type="entry name" value="Luciferase-like_dom"/>
</dbReference>
<keyword evidence="2" id="KW-0288">FMN</keyword>
<keyword evidence="4" id="KW-0503">Monooxygenase</keyword>
<comment type="caution">
    <text evidence="6">The sequence shown here is derived from an EMBL/GenBank/DDBJ whole genome shotgun (WGS) entry which is preliminary data.</text>
</comment>
<feature type="domain" description="Luciferase-like" evidence="5">
    <location>
        <begin position="14"/>
        <end position="327"/>
    </location>
</feature>
<keyword evidence="7" id="KW-1185">Reference proteome</keyword>
<dbReference type="RefSeq" id="WP_096452519.1">
    <property type="nucleotide sequence ID" value="NZ_JBHSOG010000010.1"/>
</dbReference>
<evidence type="ECO:0000313" key="7">
    <source>
        <dbReference type="Proteomes" id="UP001595974"/>
    </source>
</evidence>
<dbReference type="GO" id="GO:0016491">
    <property type="term" value="F:oxidoreductase activity"/>
    <property type="evidence" value="ECO:0007669"/>
    <property type="project" value="UniProtKB-KW"/>
</dbReference>
<evidence type="ECO:0000259" key="5">
    <source>
        <dbReference type="Pfam" id="PF00296"/>
    </source>
</evidence>
<dbReference type="Gene3D" id="3.20.20.30">
    <property type="entry name" value="Luciferase-like domain"/>
    <property type="match status" value="1"/>
</dbReference>
<dbReference type="EC" id="1.-.-.-" evidence="6"/>
<reference evidence="7" key="1">
    <citation type="journal article" date="2019" name="Int. J. Syst. Evol. Microbiol.">
        <title>The Global Catalogue of Microorganisms (GCM) 10K type strain sequencing project: providing services to taxonomists for standard genome sequencing and annotation.</title>
        <authorList>
            <consortium name="The Broad Institute Genomics Platform"/>
            <consortium name="The Broad Institute Genome Sequencing Center for Infectious Disease"/>
            <person name="Wu L."/>
            <person name="Ma J."/>
        </authorList>
    </citation>
    <scope>NUCLEOTIDE SEQUENCE [LARGE SCALE GENOMIC DNA]</scope>
    <source>
        <strain evidence="7">SHR3</strain>
    </source>
</reference>
<dbReference type="PANTHER" id="PTHR42847:SF9">
    <property type="entry name" value="BLL6451 PROTEIN"/>
    <property type="match status" value="1"/>
</dbReference>